<proteinExistence type="predicted"/>
<reference evidence="1 2" key="1">
    <citation type="submission" date="2020-04" db="EMBL/GenBank/DDBJ databases">
        <title>Draft Genome Sequence of Streptomyces morookaense DSM 40503, an 8-azaguanine-producing strain.</title>
        <authorList>
            <person name="Qi J."/>
            <person name="Gao J.-M."/>
        </authorList>
    </citation>
    <scope>NUCLEOTIDE SEQUENCE [LARGE SCALE GENOMIC DNA]</scope>
    <source>
        <strain evidence="1 2">DSM 40503</strain>
    </source>
</reference>
<dbReference type="Proteomes" id="UP000587462">
    <property type="component" value="Unassembled WGS sequence"/>
</dbReference>
<dbReference type="EMBL" id="JABBXF010000120">
    <property type="protein sequence ID" value="NVK82322.1"/>
    <property type="molecule type" value="Genomic_DNA"/>
</dbReference>
<gene>
    <name evidence="1" type="ORF">HG542_32445</name>
</gene>
<keyword evidence="2" id="KW-1185">Reference proteome</keyword>
<comment type="caution">
    <text evidence="1">The sequence shown here is derived from an EMBL/GenBank/DDBJ whole genome shotgun (WGS) entry which is preliminary data.</text>
</comment>
<dbReference type="AlphaFoldDB" id="A0A7Y7EB87"/>
<organism evidence="1 2">
    <name type="scientific">Streptomyces morookaense</name>
    <name type="common">Streptoverticillium morookaense</name>
    <dbReference type="NCBI Taxonomy" id="1970"/>
    <lineage>
        <taxon>Bacteria</taxon>
        <taxon>Bacillati</taxon>
        <taxon>Actinomycetota</taxon>
        <taxon>Actinomycetes</taxon>
        <taxon>Kitasatosporales</taxon>
        <taxon>Streptomycetaceae</taxon>
        <taxon>Streptomyces</taxon>
    </lineage>
</organism>
<protein>
    <submittedName>
        <fullName evidence="1">Uncharacterized protein</fullName>
    </submittedName>
</protein>
<sequence>MAIRSVFTRTDGRLEGGAKERAENVLRVLEKRGIPVDAAVRERVTGCTGLDALGRWLDRAFIVGRAEELFDPDQDASGAP</sequence>
<evidence type="ECO:0000313" key="2">
    <source>
        <dbReference type="Proteomes" id="UP000587462"/>
    </source>
</evidence>
<evidence type="ECO:0000313" key="1">
    <source>
        <dbReference type="EMBL" id="NVK82322.1"/>
    </source>
</evidence>
<name>A0A7Y7EB87_STRMO</name>
<accession>A0A7Y7EB87</accession>